<evidence type="ECO:0000256" key="1">
    <source>
        <dbReference type="ARBA" id="ARBA00004496"/>
    </source>
</evidence>
<evidence type="ECO:0000256" key="2">
    <source>
        <dbReference type="ARBA" id="ARBA00022490"/>
    </source>
</evidence>
<comment type="caution">
    <text evidence="5">The sequence shown here is derived from an EMBL/GenBank/DDBJ whole genome shotgun (WGS) entry which is preliminary data.</text>
</comment>
<dbReference type="InterPro" id="IPR038904">
    <property type="entry name" value="BRAT1"/>
</dbReference>
<dbReference type="PANTHER" id="PTHR21331">
    <property type="entry name" value="BRCA1-ASSOCIATED ATM ACTIVATOR 1"/>
    <property type="match status" value="1"/>
</dbReference>
<dbReference type="GO" id="GO:0005737">
    <property type="term" value="C:cytoplasm"/>
    <property type="evidence" value="ECO:0007669"/>
    <property type="project" value="UniProtKB-SubCell"/>
</dbReference>
<feature type="region of interest" description="Disordered" evidence="4">
    <location>
        <begin position="806"/>
        <end position="853"/>
    </location>
</feature>
<dbReference type="EMBL" id="JAAAIL010000360">
    <property type="protein sequence ID" value="KAG0276554.1"/>
    <property type="molecule type" value="Genomic_DNA"/>
</dbReference>
<gene>
    <name evidence="5" type="primary">BRAT1</name>
    <name evidence="5" type="ORF">BGZ95_007389</name>
</gene>
<accession>A0AAD4DFI3</accession>
<evidence type="ECO:0000256" key="4">
    <source>
        <dbReference type="SAM" id="MobiDB-lite"/>
    </source>
</evidence>
<dbReference type="Gene3D" id="1.25.10.10">
    <property type="entry name" value="Leucine-rich Repeat Variant"/>
    <property type="match status" value="2"/>
</dbReference>
<comment type="similarity">
    <text evidence="3">Belongs to the BRAT1 family.</text>
</comment>
<dbReference type="SUPFAM" id="SSF48371">
    <property type="entry name" value="ARM repeat"/>
    <property type="match status" value="1"/>
</dbReference>
<dbReference type="InterPro" id="IPR011989">
    <property type="entry name" value="ARM-like"/>
</dbReference>
<evidence type="ECO:0000256" key="3">
    <source>
        <dbReference type="ARBA" id="ARBA00061308"/>
    </source>
</evidence>
<keyword evidence="6" id="KW-1185">Reference proteome</keyword>
<dbReference type="PANTHER" id="PTHR21331:SF2">
    <property type="entry name" value="BRCA1-ASSOCIATED ATM ACTIVATOR 1"/>
    <property type="match status" value="1"/>
</dbReference>
<comment type="subcellular location">
    <subcellularLocation>
        <location evidence="1">Cytoplasm</location>
    </subcellularLocation>
</comment>
<dbReference type="InterPro" id="IPR016024">
    <property type="entry name" value="ARM-type_fold"/>
</dbReference>
<keyword evidence="2" id="KW-0963">Cytoplasm</keyword>
<organism evidence="5 6">
    <name type="scientific">Linnemannia exigua</name>
    <dbReference type="NCBI Taxonomy" id="604196"/>
    <lineage>
        <taxon>Eukaryota</taxon>
        <taxon>Fungi</taxon>
        <taxon>Fungi incertae sedis</taxon>
        <taxon>Mucoromycota</taxon>
        <taxon>Mortierellomycotina</taxon>
        <taxon>Mortierellomycetes</taxon>
        <taxon>Mortierellales</taxon>
        <taxon>Mortierellaceae</taxon>
        <taxon>Linnemannia</taxon>
    </lineage>
</organism>
<sequence>MTHVPSATSEKTLDELRRVVVNLPTMPKNIVDDTRHEKVLSYVSAFIAQGDSTLMHTMLREWAILDILQACLAPGRDHRVSCVAMRLLGFLLQYDIEPEKASIWTLLETQHPSILAFMIDNTEGEEALTRYSCWFALEQAVRYDGAAQWLLASGKVASMVSGALKDSSSYVLTAACQFLVAIIENRSIDPLQHTAHDTLMDTLLESISLYKLIHTMMTDQDSERNRVAGLEFLWMVCSAKSDRGTAFMQHSQLFFTYMDLLMDDSRLVRSRALDVLSLVLESTASPLSVLGKDIAPTDAMDADISDDQCKVDCFNHILESSVLSLIALTDSLKALHVATSILDAMIKPLSQSDEMHGAGAQFKDIILSTILWIIQALQESSTNDHDPNVFRHTEKIVVQGNGKLAKQLNQTGFQDLVKTQSRAKPTRGAASRGGTLPKTIVLSALKALQSLSVMFPRVVEKSTSIGIVLSILSDTKLCSDQRVFKACLTSLPAVLKTKVHNGLLLDEPVFAGTMKTILGLIKRPASGSTSLRLILTAVQEFFTDKILGVVLANEKVGEELANALGLKLYDMEWDVRDNVVEFIGNLFVVGGPDHGVEWALRNDQLEAIFQKLADEEAYVRAASVHAFEIIMRDPRGWNGMCEKNLEERLSAQLPSLIRDSEAFVRRAVLEAMICLVSERESGVILMVNGTDLFVDAKFMSRLTLDDSDWEVRIRACEFIAAVWEHCLALDEKADYRVRAAKRLKDSDSDQQEDTLPSRPSTWWFYDIKGDQILVEASRDSSRLVRLASVETLKKIKVSLEQRQGSFMHNAATKGADGEQYTTDDRHRKRPVGDGTSREDSSSTSPESNMTGQHPHAQFYAVLCGLDFERLDATTSVEQLYEEVLNVERIEDVVMAESEKPNDGNNILDCY</sequence>
<evidence type="ECO:0000313" key="6">
    <source>
        <dbReference type="Proteomes" id="UP001194580"/>
    </source>
</evidence>
<dbReference type="Proteomes" id="UP001194580">
    <property type="component" value="Unassembled WGS sequence"/>
</dbReference>
<dbReference type="GO" id="GO:0005634">
    <property type="term" value="C:nucleus"/>
    <property type="evidence" value="ECO:0007669"/>
    <property type="project" value="TreeGrafter"/>
</dbReference>
<reference evidence="5" key="1">
    <citation type="journal article" date="2020" name="Fungal Divers.">
        <title>Resolving the Mortierellaceae phylogeny through synthesis of multi-gene phylogenetics and phylogenomics.</title>
        <authorList>
            <person name="Vandepol N."/>
            <person name="Liber J."/>
            <person name="Desiro A."/>
            <person name="Na H."/>
            <person name="Kennedy M."/>
            <person name="Barry K."/>
            <person name="Grigoriev I.V."/>
            <person name="Miller A.N."/>
            <person name="O'Donnell K."/>
            <person name="Stajich J.E."/>
            <person name="Bonito G."/>
        </authorList>
    </citation>
    <scope>NUCLEOTIDE SEQUENCE</scope>
    <source>
        <strain evidence="5">NRRL 28262</strain>
    </source>
</reference>
<protein>
    <submittedName>
        <fullName evidence="5">BRCA1-associated ATM activator 1</fullName>
    </submittedName>
</protein>
<name>A0AAD4DFI3_9FUNG</name>
<dbReference type="GO" id="GO:0006974">
    <property type="term" value="P:DNA damage response"/>
    <property type="evidence" value="ECO:0007669"/>
    <property type="project" value="InterPro"/>
</dbReference>
<evidence type="ECO:0000313" key="5">
    <source>
        <dbReference type="EMBL" id="KAG0276554.1"/>
    </source>
</evidence>
<dbReference type="AlphaFoldDB" id="A0AAD4DFI3"/>
<proteinExistence type="inferred from homology"/>